<keyword evidence="11" id="KW-1185">Reference proteome</keyword>
<dbReference type="InterPro" id="IPR050051">
    <property type="entry name" value="EccE_dom"/>
</dbReference>
<keyword evidence="6 7" id="KW-0472">Membrane</keyword>
<evidence type="ECO:0000256" key="8">
    <source>
        <dbReference type="SAM" id="SignalP"/>
    </source>
</evidence>
<feature type="signal peptide" evidence="8">
    <location>
        <begin position="1"/>
        <end position="18"/>
    </location>
</feature>
<evidence type="ECO:0000256" key="5">
    <source>
        <dbReference type="ARBA" id="ARBA00022989"/>
    </source>
</evidence>
<dbReference type="InterPro" id="IPR021368">
    <property type="entry name" value="T7SS_EccE"/>
</dbReference>
<comment type="subcellular location">
    <subcellularLocation>
        <location evidence="1">Cell membrane</location>
    </subcellularLocation>
</comment>
<comment type="caution">
    <text evidence="10">The sequence shown here is derived from an EMBL/GenBank/DDBJ whole genome shotgun (WGS) entry which is preliminary data.</text>
</comment>
<sequence length="305" mass="33009">MTVRIALASLAVVLAAMAYPWETTTDWWIFGIALAVVVVVFAWWRGQFVTTMIGRRLAVLRRNHSKPKPQSPKQAKVVLRVDDPSGFGVPLPLVAGYVERFGVRSEKVRVTNRDSAGVRTTWISMTLDAESNLVALQARSPELPLRETAEIAGRRLADHLREAGLDAVPVNDADAPLIGKGREKWRGVQDEGGFVSAFGIPVDDRLGERLDEVWSQPSETWTALEFSGSAAQPTVAAVCAFRTPDPVRGAPVSGLTPHGGVQGPLLTALDPKAVGRLDVPAKPVAVDLLARIDWPAGYQAELSRT</sequence>
<protein>
    <submittedName>
        <fullName evidence="10">Type VII secretion protein EccE</fullName>
    </submittedName>
</protein>
<evidence type="ECO:0000259" key="9">
    <source>
        <dbReference type="Pfam" id="PF11203"/>
    </source>
</evidence>
<evidence type="ECO:0000256" key="2">
    <source>
        <dbReference type="ARBA" id="ARBA00007759"/>
    </source>
</evidence>
<feature type="transmembrane region" description="Helical" evidence="7">
    <location>
        <begin position="28"/>
        <end position="46"/>
    </location>
</feature>
<comment type="similarity">
    <text evidence="2">Belongs to the EccE family.</text>
</comment>
<evidence type="ECO:0000256" key="1">
    <source>
        <dbReference type="ARBA" id="ARBA00004236"/>
    </source>
</evidence>
<evidence type="ECO:0000313" key="11">
    <source>
        <dbReference type="Proteomes" id="UP000053707"/>
    </source>
</evidence>
<evidence type="ECO:0000256" key="6">
    <source>
        <dbReference type="ARBA" id="ARBA00023136"/>
    </source>
</evidence>
<keyword evidence="3" id="KW-1003">Cell membrane</keyword>
<organism evidence="10 11">
    <name type="scientific">Mycobacterium lehmannii</name>
    <dbReference type="NCBI Taxonomy" id="2048550"/>
    <lineage>
        <taxon>Bacteria</taxon>
        <taxon>Bacillati</taxon>
        <taxon>Actinomycetota</taxon>
        <taxon>Actinomycetes</taxon>
        <taxon>Mycobacteriales</taxon>
        <taxon>Mycobacteriaceae</taxon>
        <taxon>Mycobacterium</taxon>
    </lineage>
</organism>
<proteinExistence type="inferred from homology"/>
<gene>
    <name evidence="10" type="ORF">AU192_07495</name>
</gene>
<reference evidence="10 11" key="1">
    <citation type="submission" date="2016-01" db="EMBL/GenBank/DDBJ databases">
        <authorList>
            <consortium name="TB Trials Study Group"/>
            <person name="Sutton G."/>
            <person name="Brinkac L."/>
            <person name="Sanka R."/>
            <person name="Adams M."/>
            <person name="Lau E.L."/>
            <person name="Macaden R."/>
            <person name="Grewal H.M.S."/>
        </authorList>
    </citation>
    <scope>NUCLEOTIDE SEQUENCE [LARGE SCALE GENOMIC DNA]</scope>
    <source>
        <strain evidence="10 11">IS-1744</strain>
    </source>
</reference>
<dbReference type="RefSeq" id="WP_064396034.1">
    <property type="nucleotide sequence ID" value="NZ_LQIR01000016.1"/>
</dbReference>
<evidence type="ECO:0000256" key="3">
    <source>
        <dbReference type="ARBA" id="ARBA00022475"/>
    </source>
</evidence>
<evidence type="ECO:0000256" key="7">
    <source>
        <dbReference type="SAM" id="Phobius"/>
    </source>
</evidence>
<feature type="chain" id="PRO_5038456180" evidence="8">
    <location>
        <begin position="19"/>
        <end position="305"/>
    </location>
</feature>
<dbReference type="Proteomes" id="UP000053707">
    <property type="component" value="Unassembled WGS sequence"/>
</dbReference>
<name>A0A117JK00_9MYCO</name>
<keyword evidence="4 7" id="KW-0812">Transmembrane</keyword>
<dbReference type="EMBL" id="LQIR01000016">
    <property type="protein sequence ID" value="KUI16286.1"/>
    <property type="molecule type" value="Genomic_DNA"/>
</dbReference>
<dbReference type="Pfam" id="PF11203">
    <property type="entry name" value="EccE"/>
    <property type="match status" value="1"/>
</dbReference>
<keyword evidence="5 7" id="KW-1133">Transmembrane helix</keyword>
<dbReference type="GO" id="GO:0005886">
    <property type="term" value="C:plasma membrane"/>
    <property type="evidence" value="ECO:0007669"/>
    <property type="project" value="UniProtKB-SubCell"/>
</dbReference>
<evidence type="ECO:0000256" key="4">
    <source>
        <dbReference type="ARBA" id="ARBA00022692"/>
    </source>
</evidence>
<keyword evidence="8" id="KW-0732">Signal</keyword>
<dbReference type="NCBIfam" id="TIGR03923">
    <property type="entry name" value="T7SS_EccE"/>
    <property type="match status" value="1"/>
</dbReference>
<feature type="domain" description="Type VII secretion system protein EccE" evidence="9">
    <location>
        <begin position="117"/>
        <end position="175"/>
    </location>
</feature>
<dbReference type="AlphaFoldDB" id="A0A117JK00"/>
<accession>A0A117JK00</accession>
<evidence type="ECO:0000313" key="10">
    <source>
        <dbReference type="EMBL" id="KUI16286.1"/>
    </source>
</evidence>